<feature type="transmembrane region" description="Helical" evidence="4">
    <location>
        <begin position="397"/>
        <end position="420"/>
    </location>
</feature>
<evidence type="ECO:0000256" key="3">
    <source>
        <dbReference type="ARBA" id="ARBA00022679"/>
    </source>
</evidence>
<evidence type="ECO:0000259" key="5">
    <source>
        <dbReference type="Pfam" id="PF00535"/>
    </source>
</evidence>
<evidence type="ECO:0000256" key="1">
    <source>
        <dbReference type="ARBA" id="ARBA00006739"/>
    </source>
</evidence>
<keyword evidence="2" id="KW-0328">Glycosyltransferase</keyword>
<dbReference type="Proteomes" id="UP000581688">
    <property type="component" value="Unassembled WGS sequence"/>
</dbReference>
<keyword evidence="4" id="KW-0472">Membrane</keyword>
<comment type="caution">
    <text evidence="6">The sequence shown here is derived from an EMBL/GenBank/DDBJ whole genome shotgun (WGS) entry which is preliminary data.</text>
</comment>
<dbReference type="CDD" id="cd06423">
    <property type="entry name" value="CESA_like"/>
    <property type="match status" value="1"/>
</dbReference>
<protein>
    <submittedName>
        <fullName evidence="6">Cellulose synthase/poly-beta-1,6-N-acetylglucosamine synthase-like glycosyltransferase</fullName>
    </submittedName>
</protein>
<keyword evidence="4" id="KW-1133">Transmembrane helix</keyword>
<dbReference type="InterPro" id="IPR001173">
    <property type="entry name" value="Glyco_trans_2-like"/>
</dbReference>
<dbReference type="InterPro" id="IPR029044">
    <property type="entry name" value="Nucleotide-diphossugar_trans"/>
</dbReference>
<proteinExistence type="inferred from homology"/>
<keyword evidence="3 6" id="KW-0808">Transferase</keyword>
<feature type="transmembrane region" description="Helical" evidence="4">
    <location>
        <begin position="361"/>
        <end position="385"/>
    </location>
</feature>
<dbReference type="PANTHER" id="PTHR43630:SF1">
    <property type="entry name" value="POLY-BETA-1,6-N-ACETYL-D-GLUCOSAMINE SYNTHASE"/>
    <property type="match status" value="1"/>
</dbReference>
<keyword evidence="4" id="KW-0812">Transmembrane</keyword>
<evidence type="ECO:0000256" key="2">
    <source>
        <dbReference type="ARBA" id="ARBA00022676"/>
    </source>
</evidence>
<accession>A0A841PWM4</accession>
<name>A0A841PWM4_9BACI</name>
<feature type="transmembrane region" description="Helical" evidence="4">
    <location>
        <begin position="330"/>
        <end position="355"/>
    </location>
</feature>
<gene>
    <name evidence="6" type="ORF">HNQ94_000157</name>
</gene>
<dbReference type="AlphaFoldDB" id="A0A841PWM4"/>
<evidence type="ECO:0000313" key="7">
    <source>
        <dbReference type="Proteomes" id="UP000581688"/>
    </source>
</evidence>
<dbReference type="Pfam" id="PF00535">
    <property type="entry name" value="Glycos_transf_2"/>
    <property type="match status" value="1"/>
</dbReference>
<feature type="transmembrane region" description="Helical" evidence="4">
    <location>
        <begin position="6"/>
        <end position="26"/>
    </location>
</feature>
<dbReference type="PANTHER" id="PTHR43630">
    <property type="entry name" value="POLY-BETA-1,6-N-ACETYL-D-GLUCOSAMINE SYNTHASE"/>
    <property type="match status" value="1"/>
</dbReference>
<organism evidence="6 7">
    <name type="scientific">Salirhabdus euzebyi</name>
    <dbReference type="NCBI Taxonomy" id="394506"/>
    <lineage>
        <taxon>Bacteria</taxon>
        <taxon>Bacillati</taxon>
        <taxon>Bacillota</taxon>
        <taxon>Bacilli</taxon>
        <taxon>Bacillales</taxon>
        <taxon>Bacillaceae</taxon>
        <taxon>Salirhabdus</taxon>
    </lineage>
</organism>
<comment type="similarity">
    <text evidence="1">Belongs to the glycosyltransferase 2 family.</text>
</comment>
<sequence length="457" mass="52363">MLAFTLVLFTIFIIFQLLYIFFPLLFAKPGKGFEKLEEEKGFSIIIPAFNEQKIILDCIKGMVNLQYQNYEAIFVNDGSTDETLELLTSHLQLEPTKRKLPAIKIPHQRVNEVYRSKLFPKIFVIDKHNGGKADSLNAGTEYSVKKFIVTLDADSVLDPKALQALNSAFEDERVLAAGGMVQIGQGFEGNYLKPTPTFKKSGIIKYQVLQYLTSFYLHKLTQTKMKSIIVIAGAFGAFRKEALLAVDGYRKTVGEDMDITLRLHQLIKTTKKYQHMKLIFVPYALCYTECPESFKDLYNQRIRWQKAFIDCVLYYKKSFIKKLGVRVSTFFLLESLLLGTINAFFLILIPIMFLFNQDHYMIAVALFTITVLLSSYQSIATVIVSNRYGITYSLSNYIKIALFIPFEVITYRLLGILFVINGTVGYFKNKDSWYVSKRIGTNSSFVDDKTYEHNQAV</sequence>
<dbReference type="RefSeq" id="WP_174496353.1">
    <property type="nucleotide sequence ID" value="NZ_CADDWK010000007.1"/>
</dbReference>
<reference evidence="6 7" key="1">
    <citation type="submission" date="2020-08" db="EMBL/GenBank/DDBJ databases">
        <title>Genomic Encyclopedia of Type Strains, Phase IV (KMG-IV): sequencing the most valuable type-strain genomes for metagenomic binning, comparative biology and taxonomic classification.</title>
        <authorList>
            <person name="Goeker M."/>
        </authorList>
    </citation>
    <scope>NUCLEOTIDE SEQUENCE [LARGE SCALE GENOMIC DNA]</scope>
    <source>
        <strain evidence="6 7">DSM 19612</strain>
    </source>
</reference>
<feature type="domain" description="Glycosyltransferase 2-like" evidence="5">
    <location>
        <begin position="43"/>
        <end position="243"/>
    </location>
</feature>
<evidence type="ECO:0000313" key="6">
    <source>
        <dbReference type="EMBL" id="MBB6451736.1"/>
    </source>
</evidence>
<dbReference type="EMBL" id="JACHGH010000001">
    <property type="protein sequence ID" value="MBB6451736.1"/>
    <property type="molecule type" value="Genomic_DNA"/>
</dbReference>
<evidence type="ECO:0000256" key="4">
    <source>
        <dbReference type="SAM" id="Phobius"/>
    </source>
</evidence>
<dbReference type="GO" id="GO:0016757">
    <property type="term" value="F:glycosyltransferase activity"/>
    <property type="evidence" value="ECO:0007669"/>
    <property type="project" value="UniProtKB-KW"/>
</dbReference>
<keyword evidence="7" id="KW-1185">Reference proteome</keyword>
<dbReference type="Gene3D" id="3.90.550.10">
    <property type="entry name" value="Spore Coat Polysaccharide Biosynthesis Protein SpsA, Chain A"/>
    <property type="match status" value="1"/>
</dbReference>
<dbReference type="SUPFAM" id="SSF53448">
    <property type="entry name" value="Nucleotide-diphospho-sugar transferases"/>
    <property type="match status" value="1"/>
</dbReference>